<reference evidence="8 9" key="1">
    <citation type="submission" date="2016-06" db="EMBL/GenBank/DDBJ databases">
        <authorList>
            <person name="Kjaerup R.B."/>
            <person name="Dalgaard T.S."/>
            <person name="Juul-Madsen H.R."/>
        </authorList>
    </citation>
    <scope>NUCLEOTIDE SEQUENCE [LARGE SCALE GENOMIC DNA]</scope>
    <source>
        <strain evidence="8 9">E3012</strain>
    </source>
</reference>
<dbReference type="InterPro" id="IPR020904">
    <property type="entry name" value="Sc_DH/Rdtase_CS"/>
</dbReference>
<feature type="domain" description="Ketoreductase" evidence="7">
    <location>
        <begin position="3"/>
        <end position="182"/>
    </location>
</feature>
<comment type="subcellular location">
    <subcellularLocation>
        <location evidence="1">Secreted</location>
        <location evidence="1">Cell wall</location>
    </subcellularLocation>
</comment>
<dbReference type="AlphaFoldDB" id="A0A1B9CJK0"/>
<evidence type="ECO:0000259" key="7">
    <source>
        <dbReference type="SMART" id="SM00822"/>
    </source>
</evidence>
<dbReference type="PRINTS" id="PR00081">
    <property type="entry name" value="GDHRDH"/>
</dbReference>
<dbReference type="RefSeq" id="WP_065441747.1">
    <property type="nucleotide sequence ID" value="NZ_MBEA01000257.1"/>
</dbReference>
<dbReference type="PROSITE" id="PS00061">
    <property type="entry name" value="ADH_SHORT"/>
    <property type="match status" value="1"/>
</dbReference>
<evidence type="ECO:0000256" key="3">
    <source>
        <dbReference type="ARBA" id="ARBA00022512"/>
    </source>
</evidence>
<dbReference type="PANTHER" id="PTHR42879:SF2">
    <property type="entry name" value="3-OXOACYL-[ACYL-CARRIER-PROTEIN] REDUCTASE FABG"/>
    <property type="match status" value="1"/>
</dbReference>
<dbReference type="PANTHER" id="PTHR42879">
    <property type="entry name" value="3-OXOACYL-(ACYL-CARRIER-PROTEIN) REDUCTASE"/>
    <property type="match status" value="1"/>
</dbReference>
<gene>
    <name evidence="8" type="ORF">A5677_07980</name>
</gene>
<dbReference type="InterPro" id="IPR002347">
    <property type="entry name" value="SDR_fam"/>
</dbReference>
<evidence type="ECO:0000256" key="4">
    <source>
        <dbReference type="ARBA" id="ARBA00023002"/>
    </source>
</evidence>
<sequence length="247" mass="25492">MSRVAVVTGGASGMGEATCHELGRRGHKVAVLDVNEPAAQRVTADLRAEGVTAIGVSADVTDRPALEQAFAKVRSELGAVTVLVTSAGLFDFAAFADITTESWSRIVEVNLTGTFHCCQIALPDMVDAHWGRIVMISSSSAQRGSPFAAHYAASKGGVITLTKSLAREYAAHGITVNNIPPSGIETPMQHRGQAAGYLPSNEQIAANIPLGHLGTGADVAAAVGFLCSEEARFITGQVLGVNGGAVL</sequence>
<dbReference type="GO" id="GO:0004316">
    <property type="term" value="F:3-oxoacyl-[acyl-carrier-protein] reductase (NADPH) activity"/>
    <property type="evidence" value="ECO:0007669"/>
    <property type="project" value="UniProtKB-EC"/>
</dbReference>
<dbReference type="FunFam" id="3.40.50.720:FF:000173">
    <property type="entry name" value="3-oxoacyl-[acyl-carrier protein] reductase"/>
    <property type="match status" value="1"/>
</dbReference>
<dbReference type="SUPFAM" id="SSF51735">
    <property type="entry name" value="NAD(P)-binding Rossmann-fold domains"/>
    <property type="match status" value="1"/>
</dbReference>
<dbReference type="NCBIfam" id="NF009466">
    <property type="entry name" value="PRK12826.1-2"/>
    <property type="match status" value="1"/>
</dbReference>
<dbReference type="PRINTS" id="PR00080">
    <property type="entry name" value="SDRFAMILY"/>
</dbReference>
<evidence type="ECO:0000256" key="5">
    <source>
        <dbReference type="ARBA" id="ARBA00040781"/>
    </source>
</evidence>
<keyword evidence="4" id="KW-0560">Oxidoreductase</keyword>
<dbReference type="Pfam" id="PF13561">
    <property type="entry name" value="adh_short_C2"/>
    <property type="match status" value="1"/>
</dbReference>
<organism evidence="8 9">
    <name type="scientific">Mycobacterium malmoense</name>
    <dbReference type="NCBI Taxonomy" id="1780"/>
    <lineage>
        <taxon>Bacteria</taxon>
        <taxon>Bacillati</taxon>
        <taxon>Actinomycetota</taxon>
        <taxon>Actinomycetes</taxon>
        <taxon>Mycobacteriales</taxon>
        <taxon>Mycobacteriaceae</taxon>
        <taxon>Mycobacterium</taxon>
    </lineage>
</organism>
<evidence type="ECO:0000256" key="6">
    <source>
        <dbReference type="ARBA" id="ARBA00047400"/>
    </source>
</evidence>
<keyword evidence="3" id="KW-0964">Secreted</keyword>
<evidence type="ECO:0000256" key="2">
    <source>
        <dbReference type="ARBA" id="ARBA00006484"/>
    </source>
</evidence>
<dbReference type="Gene3D" id="3.40.50.720">
    <property type="entry name" value="NAD(P)-binding Rossmann-like Domain"/>
    <property type="match status" value="1"/>
</dbReference>
<proteinExistence type="inferred from homology"/>
<dbReference type="InterPro" id="IPR036291">
    <property type="entry name" value="NAD(P)-bd_dom_sf"/>
</dbReference>
<accession>A0A1B9CJK0</accession>
<evidence type="ECO:0000313" key="8">
    <source>
        <dbReference type="EMBL" id="OCB42377.1"/>
    </source>
</evidence>
<protein>
    <recommendedName>
        <fullName evidence="5">3-oxoacyl-[acyl-carrier-protein] reductase MabA</fullName>
    </recommendedName>
</protein>
<evidence type="ECO:0000313" key="9">
    <source>
        <dbReference type="Proteomes" id="UP000092683"/>
    </source>
</evidence>
<evidence type="ECO:0000256" key="1">
    <source>
        <dbReference type="ARBA" id="ARBA00004191"/>
    </source>
</evidence>
<dbReference type="Proteomes" id="UP000092683">
    <property type="component" value="Unassembled WGS sequence"/>
</dbReference>
<comment type="similarity">
    <text evidence="2">Belongs to the short-chain dehydrogenases/reductases (SDR) family.</text>
</comment>
<dbReference type="OrthoDB" id="4350228at2"/>
<dbReference type="InterPro" id="IPR050259">
    <property type="entry name" value="SDR"/>
</dbReference>
<dbReference type="SMART" id="SM00822">
    <property type="entry name" value="PKS_KR"/>
    <property type="match status" value="1"/>
</dbReference>
<dbReference type="InterPro" id="IPR057326">
    <property type="entry name" value="KR_dom"/>
</dbReference>
<comment type="catalytic activity">
    <reaction evidence="6">
        <text>a (3R)-hydroxyacyl-[ACP] + NADP(+) = a 3-oxoacyl-[ACP] + NADPH + H(+)</text>
        <dbReference type="Rhea" id="RHEA:17397"/>
        <dbReference type="Rhea" id="RHEA-COMP:9916"/>
        <dbReference type="Rhea" id="RHEA-COMP:9945"/>
        <dbReference type="ChEBI" id="CHEBI:15378"/>
        <dbReference type="ChEBI" id="CHEBI:57783"/>
        <dbReference type="ChEBI" id="CHEBI:58349"/>
        <dbReference type="ChEBI" id="CHEBI:78776"/>
        <dbReference type="ChEBI" id="CHEBI:78827"/>
        <dbReference type="EC" id="1.1.1.100"/>
    </reaction>
    <physiologicalReaction direction="right-to-left" evidence="6">
        <dbReference type="Rhea" id="RHEA:17399"/>
    </physiologicalReaction>
</comment>
<keyword evidence="3" id="KW-0134">Cell wall</keyword>
<dbReference type="EMBL" id="MBEE01000277">
    <property type="protein sequence ID" value="OCB42377.1"/>
    <property type="molecule type" value="Genomic_DNA"/>
</dbReference>
<name>A0A1B9CJK0_MYCMA</name>
<dbReference type="GO" id="GO:0032787">
    <property type="term" value="P:monocarboxylic acid metabolic process"/>
    <property type="evidence" value="ECO:0007669"/>
    <property type="project" value="UniProtKB-ARBA"/>
</dbReference>
<comment type="caution">
    <text evidence="8">The sequence shown here is derived from an EMBL/GenBank/DDBJ whole genome shotgun (WGS) entry which is preliminary data.</text>
</comment>